<organism evidence="4 5">
    <name type="scientific">Stichopus japonicus</name>
    <name type="common">Sea cucumber</name>
    <dbReference type="NCBI Taxonomy" id="307972"/>
    <lineage>
        <taxon>Eukaryota</taxon>
        <taxon>Metazoa</taxon>
        <taxon>Echinodermata</taxon>
        <taxon>Eleutherozoa</taxon>
        <taxon>Echinozoa</taxon>
        <taxon>Holothuroidea</taxon>
        <taxon>Aspidochirotacea</taxon>
        <taxon>Aspidochirotida</taxon>
        <taxon>Stichopodidae</taxon>
        <taxon>Apostichopus</taxon>
    </lineage>
</organism>
<proteinExistence type="predicted"/>
<dbReference type="GO" id="GO:0005615">
    <property type="term" value="C:extracellular space"/>
    <property type="evidence" value="ECO:0007669"/>
    <property type="project" value="TreeGrafter"/>
</dbReference>
<gene>
    <name evidence="4" type="ORF">BSL78_03434</name>
</gene>
<dbReference type="PROSITE" id="PS01186">
    <property type="entry name" value="EGF_2"/>
    <property type="match status" value="1"/>
</dbReference>
<dbReference type="Gene3D" id="3.90.215.10">
    <property type="entry name" value="Gamma Fibrinogen, chain A, domain 1"/>
    <property type="match status" value="1"/>
</dbReference>
<dbReference type="PANTHER" id="PTHR19143">
    <property type="entry name" value="FIBRINOGEN/TENASCIN/ANGIOPOEITIN"/>
    <property type="match status" value="1"/>
</dbReference>
<dbReference type="AlphaFoldDB" id="A0A2G8LHA2"/>
<sequence>NGEYYVNSGCTRRSNCSNNQLMVEDSYHCSDDATCDVREGVRRCYCIDGYEGDGVTCTRKAVPKDCQELYVDGSSDGVYTIYPDGWPSGIQVYCEMESNGGGWTVIQRRSSAAVDFYRTWAEYKTGFEDPSRDHWLGNDYIHAITNQKEYSLRIDLTDSSSSSYYALYSSFNISDDADKYRLSIGSYSGNTGYDAMSWHNNKPFSTRDEDNDEWSSYNCAEKHRGAWWFGYYYYFYSNSYCHSHDYYCDYFPRGSSSSCAICAHSHLNGDYDGSTRGTNIFWTNLSGYDCGLQYAEMKIRPV</sequence>
<dbReference type="CDD" id="cd00087">
    <property type="entry name" value="FReD"/>
    <property type="match status" value="1"/>
</dbReference>
<dbReference type="PROSITE" id="PS51406">
    <property type="entry name" value="FIBRINOGEN_C_2"/>
    <property type="match status" value="1"/>
</dbReference>
<accession>A0A2G8LHA2</accession>
<dbReference type="SUPFAM" id="SSF56496">
    <property type="entry name" value="Fibrinogen C-terminal domain-like"/>
    <property type="match status" value="1"/>
</dbReference>
<dbReference type="STRING" id="307972.A0A2G8LHA2"/>
<evidence type="ECO:0000259" key="3">
    <source>
        <dbReference type="PROSITE" id="PS51406"/>
    </source>
</evidence>
<dbReference type="InterPro" id="IPR036056">
    <property type="entry name" value="Fibrinogen-like_C"/>
</dbReference>
<name>A0A2G8LHA2_STIJA</name>
<evidence type="ECO:0000256" key="2">
    <source>
        <dbReference type="ARBA" id="ARBA00023157"/>
    </source>
</evidence>
<dbReference type="InterPro" id="IPR000742">
    <property type="entry name" value="EGF"/>
</dbReference>
<dbReference type="InterPro" id="IPR014716">
    <property type="entry name" value="Fibrinogen_a/b/g_C_1"/>
</dbReference>
<dbReference type="SMART" id="SM00186">
    <property type="entry name" value="FBG"/>
    <property type="match status" value="1"/>
</dbReference>
<dbReference type="Pfam" id="PF00147">
    <property type="entry name" value="Fibrinogen_C"/>
    <property type="match status" value="1"/>
</dbReference>
<dbReference type="NCBIfam" id="NF040941">
    <property type="entry name" value="GGGWT_bact"/>
    <property type="match status" value="1"/>
</dbReference>
<dbReference type="InterPro" id="IPR002181">
    <property type="entry name" value="Fibrinogen_a/b/g_C_dom"/>
</dbReference>
<keyword evidence="5" id="KW-1185">Reference proteome</keyword>
<keyword evidence="2" id="KW-1015">Disulfide bond</keyword>
<dbReference type="InterPro" id="IPR024731">
    <property type="entry name" value="NELL2-like_EGF"/>
</dbReference>
<dbReference type="Pfam" id="PF12947">
    <property type="entry name" value="EGF_3"/>
    <property type="match status" value="1"/>
</dbReference>
<dbReference type="Proteomes" id="UP000230750">
    <property type="component" value="Unassembled WGS sequence"/>
</dbReference>
<dbReference type="EMBL" id="MRZV01000077">
    <property type="protein sequence ID" value="PIK59638.1"/>
    <property type="molecule type" value="Genomic_DNA"/>
</dbReference>
<feature type="non-terminal residue" evidence="4">
    <location>
        <position position="1"/>
    </location>
</feature>
<feature type="domain" description="Fibrinogen C-terminal" evidence="3">
    <location>
        <begin position="57"/>
        <end position="302"/>
    </location>
</feature>
<reference evidence="4 5" key="1">
    <citation type="journal article" date="2017" name="PLoS Biol.">
        <title>The sea cucumber genome provides insights into morphological evolution and visceral regeneration.</title>
        <authorList>
            <person name="Zhang X."/>
            <person name="Sun L."/>
            <person name="Yuan J."/>
            <person name="Sun Y."/>
            <person name="Gao Y."/>
            <person name="Zhang L."/>
            <person name="Li S."/>
            <person name="Dai H."/>
            <person name="Hamel J.F."/>
            <person name="Liu C."/>
            <person name="Yu Y."/>
            <person name="Liu S."/>
            <person name="Lin W."/>
            <person name="Guo K."/>
            <person name="Jin S."/>
            <person name="Xu P."/>
            <person name="Storey K.B."/>
            <person name="Huan P."/>
            <person name="Zhang T."/>
            <person name="Zhou Y."/>
            <person name="Zhang J."/>
            <person name="Lin C."/>
            <person name="Li X."/>
            <person name="Xing L."/>
            <person name="Huo D."/>
            <person name="Sun M."/>
            <person name="Wang L."/>
            <person name="Mercier A."/>
            <person name="Li F."/>
            <person name="Yang H."/>
            <person name="Xiang J."/>
        </authorList>
    </citation>
    <scope>NUCLEOTIDE SEQUENCE [LARGE SCALE GENOMIC DNA]</scope>
    <source>
        <strain evidence="4">Shaxun</strain>
        <tissue evidence="4">Muscle</tissue>
    </source>
</reference>
<dbReference type="InterPro" id="IPR050373">
    <property type="entry name" value="Fibrinogen_C-term_domain"/>
</dbReference>
<evidence type="ECO:0000313" key="4">
    <source>
        <dbReference type="EMBL" id="PIK59638.1"/>
    </source>
</evidence>
<keyword evidence="1" id="KW-0245">EGF-like domain</keyword>
<protein>
    <recommendedName>
        <fullName evidence="3">Fibrinogen C-terminal domain-containing protein</fullName>
    </recommendedName>
</protein>
<dbReference type="Gene3D" id="2.10.25.10">
    <property type="entry name" value="Laminin"/>
    <property type="match status" value="1"/>
</dbReference>
<comment type="caution">
    <text evidence="4">The sequence shown here is derived from an EMBL/GenBank/DDBJ whole genome shotgun (WGS) entry which is preliminary data.</text>
</comment>
<evidence type="ECO:0000313" key="5">
    <source>
        <dbReference type="Proteomes" id="UP000230750"/>
    </source>
</evidence>
<dbReference type="PANTHER" id="PTHR19143:SF458">
    <property type="entry name" value="FIBRINOGEN C-TERMINAL DOMAIN-CONTAINING PROTEIN-RELATED"/>
    <property type="match status" value="1"/>
</dbReference>
<evidence type="ECO:0000256" key="1">
    <source>
        <dbReference type="ARBA" id="ARBA00022536"/>
    </source>
</evidence>
<dbReference type="OrthoDB" id="7952570at2759"/>